<evidence type="ECO:0000256" key="9">
    <source>
        <dbReference type="HAMAP-Rule" id="MF_03035"/>
    </source>
</evidence>
<comment type="function">
    <text evidence="9">Required for endonucleolytic cleavage during polyadenylation-dependent pre-mRNA 3'-end formation.</text>
</comment>
<dbReference type="RefSeq" id="XP_018188747.1">
    <property type="nucleotide sequence ID" value="XM_018330491.1"/>
</dbReference>
<dbReference type="SUPFAM" id="SSF52540">
    <property type="entry name" value="P-loop containing nucleoside triphosphate hydrolases"/>
    <property type="match status" value="1"/>
</dbReference>
<name>A0A165H9Y3_XYLHT</name>
<dbReference type="OMA" id="VQYVNCH"/>
<evidence type="ECO:0000256" key="5">
    <source>
        <dbReference type="ARBA" id="ARBA00022664"/>
    </source>
</evidence>
<protein>
    <recommendedName>
        <fullName evidence="4">Polynucleotide 5'-hydroxyl-kinase GRC3</fullName>
    </recommendedName>
    <alternativeName>
        <fullName evidence="3">Polynucleotide 5'-hydroxyl-kinase grc3</fullName>
    </alternativeName>
</protein>
<reference evidence="14 15" key="1">
    <citation type="journal article" date="2016" name="Fungal Biol.">
        <title>The genome of Xylona heveae provides a window into fungal endophytism.</title>
        <authorList>
            <person name="Gazis R."/>
            <person name="Kuo A."/>
            <person name="Riley R."/>
            <person name="LaButti K."/>
            <person name="Lipzen A."/>
            <person name="Lin J."/>
            <person name="Amirebrahimi M."/>
            <person name="Hesse C.N."/>
            <person name="Spatafora J.W."/>
            <person name="Henrissat B."/>
            <person name="Hainaut M."/>
            <person name="Grigoriev I.V."/>
            <person name="Hibbett D.S."/>
        </authorList>
    </citation>
    <scope>NUCLEOTIDE SEQUENCE [LARGE SCALE GENOMIC DNA]</scope>
    <source>
        <strain evidence="14 15">TC161</strain>
    </source>
</reference>
<evidence type="ECO:0000256" key="3">
    <source>
        <dbReference type="ARBA" id="ARBA00018706"/>
    </source>
</evidence>
<evidence type="ECO:0000256" key="2">
    <source>
        <dbReference type="ARBA" id="ARBA00004123"/>
    </source>
</evidence>
<dbReference type="FunCoup" id="A0A165H9Y3">
    <property type="interactions" value="785"/>
</dbReference>
<dbReference type="InterPro" id="IPR045116">
    <property type="entry name" value="Clp1/Grc3"/>
</dbReference>
<dbReference type="PANTHER" id="PTHR12755">
    <property type="entry name" value="CLEAVAGE/POLYADENYLATION FACTOR IA SUBUNIT CLP1P"/>
    <property type="match status" value="1"/>
</dbReference>
<evidence type="ECO:0000259" key="13">
    <source>
        <dbReference type="Pfam" id="PF16575"/>
    </source>
</evidence>
<dbReference type="GO" id="GO:0005524">
    <property type="term" value="F:ATP binding"/>
    <property type="evidence" value="ECO:0007669"/>
    <property type="project" value="UniProtKB-UniRule"/>
</dbReference>
<dbReference type="GO" id="GO:0003723">
    <property type="term" value="F:RNA binding"/>
    <property type="evidence" value="ECO:0007669"/>
    <property type="project" value="EnsemblFungi"/>
</dbReference>
<dbReference type="Pfam" id="PF16575">
    <property type="entry name" value="CLP1_P"/>
    <property type="match status" value="1"/>
</dbReference>
<dbReference type="InterPro" id="IPR028606">
    <property type="entry name" value="Clp1"/>
</dbReference>
<dbReference type="Pfam" id="PF16573">
    <property type="entry name" value="CLP1_N"/>
    <property type="match status" value="1"/>
</dbReference>
<feature type="domain" description="Clp1 N-terminal" evidence="12">
    <location>
        <begin position="21"/>
        <end position="111"/>
    </location>
</feature>
<dbReference type="InterPro" id="IPR010655">
    <property type="entry name" value="Clp1_C"/>
</dbReference>
<dbReference type="EMBL" id="KV407457">
    <property type="protein sequence ID" value="KZF23192.1"/>
    <property type="molecule type" value="Genomic_DNA"/>
</dbReference>
<evidence type="ECO:0000256" key="8">
    <source>
        <dbReference type="ARBA" id="ARBA00023242"/>
    </source>
</evidence>
<evidence type="ECO:0000256" key="10">
    <source>
        <dbReference type="SAM" id="MobiDB-lite"/>
    </source>
</evidence>
<feature type="region of interest" description="Disordered" evidence="10">
    <location>
        <begin position="364"/>
        <end position="383"/>
    </location>
</feature>
<dbReference type="AlphaFoldDB" id="A0A165H9Y3"/>
<comment type="subcellular location">
    <subcellularLocation>
        <location evidence="2 9">Nucleus</location>
    </subcellularLocation>
</comment>
<dbReference type="STRING" id="1328760.A0A165H9Y3"/>
<evidence type="ECO:0000256" key="7">
    <source>
        <dbReference type="ARBA" id="ARBA00022840"/>
    </source>
</evidence>
<dbReference type="HAMAP" id="MF_03035">
    <property type="entry name" value="Clp1"/>
    <property type="match status" value="1"/>
</dbReference>
<dbReference type="GO" id="GO:0031124">
    <property type="term" value="P:mRNA 3'-end processing"/>
    <property type="evidence" value="ECO:0007669"/>
    <property type="project" value="UniProtKB-UniRule"/>
</dbReference>
<comment type="similarity">
    <text evidence="9">Belongs to the Clp1 family. Clp1 subfamily.</text>
</comment>
<dbReference type="GO" id="GO:0006388">
    <property type="term" value="P:tRNA splicing, via endonucleolytic cleavage and ligation"/>
    <property type="evidence" value="ECO:0007669"/>
    <property type="project" value="TreeGrafter"/>
</dbReference>
<evidence type="ECO:0000256" key="1">
    <source>
        <dbReference type="ARBA" id="ARBA00003798"/>
    </source>
</evidence>
<evidence type="ECO:0000256" key="6">
    <source>
        <dbReference type="ARBA" id="ARBA00022741"/>
    </source>
</evidence>
<organism evidence="14 15">
    <name type="scientific">Xylona heveae (strain CBS 132557 / TC161)</name>
    <dbReference type="NCBI Taxonomy" id="1328760"/>
    <lineage>
        <taxon>Eukaryota</taxon>
        <taxon>Fungi</taxon>
        <taxon>Dikarya</taxon>
        <taxon>Ascomycota</taxon>
        <taxon>Pezizomycotina</taxon>
        <taxon>Xylonomycetes</taxon>
        <taxon>Xylonales</taxon>
        <taxon>Xylonaceae</taxon>
        <taxon>Xylona</taxon>
    </lineage>
</organism>
<feature type="domain" description="Clp1 P-loop" evidence="13">
    <location>
        <begin position="125"/>
        <end position="330"/>
    </location>
</feature>
<keyword evidence="7 9" id="KW-0067">ATP-binding</keyword>
<dbReference type="Gene3D" id="3.40.50.300">
    <property type="entry name" value="P-loop containing nucleotide triphosphate hydrolases"/>
    <property type="match status" value="1"/>
</dbReference>
<dbReference type="GO" id="GO:0051731">
    <property type="term" value="F:polynucleotide 5'-hydroxyl-kinase activity"/>
    <property type="evidence" value="ECO:0007669"/>
    <property type="project" value="InterPro"/>
</dbReference>
<gene>
    <name evidence="9" type="primary">CLP1</name>
    <name evidence="14" type="ORF">L228DRAFT_229047</name>
</gene>
<dbReference type="InterPro" id="IPR027417">
    <property type="entry name" value="P-loop_NTPase"/>
</dbReference>
<sequence length="465" mass="50748">MALPGLNLSAATEIAAPVVHEIQKDSEWRFEVAFGSNVEVKLLSGTAEIFGTELAPNQTYTFSGAKAAIYTWHGCRIQVSGTCQVEYTAEETPMVSYANVHFALEKLRRQAAIDGREGPRVMVVGPDNAGKTSLIRTLTGYAAKTGGQPLVVNMDSREGMLGIPGSLTAAAFGTLMDVEEGWGSSPTSGPSPMPVKMPVVYFFGLPSPESNSAMYKSVTTRMALAVTERFSRDVASKETGCFIDTPGILSQGKNNYDILHHIATEFSVNVLLVLGSERLHSDMLRRFDGHRASTDEPISVIKLLKSGGVVDRDEAYMRHMRQTQIREYFFGDNKSTLSPHTQQVDFSQVTIYKIVEPSTILTSLLPGGDEDNDTEPSRGGFHGPPIFEKVEPSLSMQYSILAVTHVAPNSPHEDIRDSSLMGFVYVAEVDEQRKKLRILAPVSGRIPNKALVWGTWPEGFADLVG</sequence>
<comment type="subunit">
    <text evidence="9">Component of a pre-mRNA cleavage factor complex. Interacts directly with PCF11.</text>
</comment>
<feature type="binding site" evidence="9">
    <location>
        <position position="27"/>
    </location>
    <ligand>
        <name>ATP</name>
        <dbReference type="ChEBI" id="CHEBI:30616"/>
    </ligand>
</feature>
<feature type="domain" description="Clp1 C-terminal" evidence="11">
    <location>
        <begin position="337"/>
        <end position="458"/>
    </location>
</feature>
<keyword evidence="6 9" id="KW-0547">Nucleotide-binding</keyword>
<keyword evidence="8 9" id="KW-0539">Nucleus</keyword>
<evidence type="ECO:0000256" key="4">
    <source>
        <dbReference type="ARBA" id="ARBA00019824"/>
    </source>
</evidence>
<feature type="binding site" evidence="9">
    <location>
        <begin position="128"/>
        <end position="133"/>
    </location>
    <ligand>
        <name>ATP</name>
        <dbReference type="ChEBI" id="CHEBI:30616"/>
    </ligand>
</feature>
<proteinExistence type="inferred from homology"/>
<dbReference type="GeneID" id="28895628"/>
<dbReference type="PANTHER" id="PTHR12755:SF6">
    <property type="entry name" value="POLYRIBONUCLEOTIDE 5'-HYDROXYL-KINASE CLP1"/>
    <property type="match status" value="1"/>
</dbReference>
<keyword evidence="15" id="KW-1185">Reference proteome</keyword>
<dbReference type="InParanoid" id="A0A165H9Y3"/>
<evidence type="ECO:0000259" key="12">
    <source>
        <dbReference type="Pfam" id="PF16573"/>
    </source>
</evidence>
<comment type="function">
    <text evidence="1">Polynucleotide 5'-kinase involved in rRNA processing.</text>
</comment>
<dbReference type="Proteomes" id="UP000076632">
    <property type="component" value="Unassembled WGS sequence"/>
</dbReference>
<dbReference type="Gene3D" id="2.60.120.1030">
    <property type="entry name" value="Clp1, DNA binding domain"/>
    <property type="match status" value="1"/>
</dbReference>
<dbReference type="Pfam" id="PF06807">
    <property type="entry name" value="Clp1"/>
    <property type="match status" value="1"/>
</dbReference>
<evidence type="ECO:0000313" key="14">
    <source>
        <dbReference type="EMBL" id="KZF23192.1"/>
    </source>
</evidence>
<dbReference type="InterPro" id="IPR038239">
    <property type="entry name" value="Clp1_N_sf"/>
</dbReference>
<dbReference type="Gene3D" id="2.40.30.330">
    <property type="entry name" value="Pre-mRNA cleavage complex subunit Clp1, C-terminal domain"/>
    <property type="match status" value="1"/>
</dbReference>
<dbReference type="InterPro" id="IPR038238">
    <property type="entry name" value="Clp1_C_sf"/>
</dbReference>
<evidence type="ECO:0000313" key="15">
    <source>
        <dbReference type="Proteomes" id="UP000076632"/>
    </source>
</evidence>
<dbReference type="FunFam" id="2.60.120.1030:FF:000001">
    <property type="entry name" value="Protein CLP1 homolog 5"/>
    <property type="match status" value="1"/>
</dbReference>
<dbReference type="GO" id="GO:0005849">
    <property type="term" value="C:mRNA cleavage factor complex"/>
    <property type="evidence" value="ECO:0007669"/>
    <property type="project" value="UniProtKB-UniRule"/>
</dbReference>
<dbReference type="InterPro" id="IPR032324">
    <property type="entry name" value="Clp1_N"/>
</dbReference>
<feature type="binding site" evidence="9">
    <location>
        <position position="66"/>
    </location>
    <ligand>
        <name>ATP</name>
        <dbReference type="ChEBI" id="CHEBI:30616"/>
    </ligand>
</feature>
<evidence type="ECO:0000259" key="11">
    <source>
        <dbReference type="Pfam" id="PF06807"/>
    </source>
</evidence>
<keyword evidence="5 9" id="KW-0507">mRNA processing</keyword>
<accession>A0A165H9Y3</accession>
<dbReference type="InterPro" id="IPR032319">
    <property type="entry name" value="CLP1_P"/>
</dbReference>
<dbReference type="OrthoDB" id="258143at2759"/>